<evidence type="ECO:0000256" key="7">
    <source>
        <dbReference type="RuleBase" id="RU003355"/>
    </source>
</evidence>
<dbReference type="Gene3D" id="2.60.120.380">
    <property type="match status" value="1"/>
</dbReference>
<keyword evidence="4 6" id="KW-0720">Serine protease</keyword>
<dbReference type="InterPro" id="IPR050131">
    <property type="entry name" value="Peptidase_S8_subtilisin-like"/>
</dbReference>
<dbReference type="InterPro" id="IPR023828">
    <property type="entry name" value="Peptidase_S8_Ser-AS"/>
</dbReference>
<dbReference type="PRINTS" id="PR00723">
    <property type="entry name" value="SUBTILISIN"/>
</dbReference>
<dbReference type="InterPro" id="IPR023827">
    <property type="entry name" value="Peptidase_S8_Asp-AS"/>
</dbReference>
<dbReference type="SUPFAM" id="SSF52743">
    <property type="entry name" value="Subtilisin-like"/>
    <property type="match status" value="1"/>
</dbReference>
<evidence type="ECO:0000313" key="10">
    <source>
        <dbReference type="EMBL" id="OGD85254.1"/>
    </source>
</evidence>
<feature type="domain" description="Peptidase S8/S53" evidence="9">
    <location>
        <begin position="170"/>
        <end position="467"/>
    </location>
</feature>
<dbReference type="InterPro" id="IPR000209">
    <property type="entry name" value="Peptidase_S8/S53_dom"/>
</dbReference>
<evidence type="ECO:0000256" key="5">
    <source>
        <dbReference type="PIRSR" id="PIRSR615500-1"/>
    </source>
</evidence>
<comment type="similarity">
    <text evidence="1 6 7">Belongs to the peptidase S8 family.</text>
</comment>
<dbReference type="PANTHER" id="PTHR43806">
    <property type="entry name" value="PEPTIDASE S8"/>
    <property type="match status" value="1"/>
</dbReference>
<evidence type="ECO:0000313" key="11">
    <source>
        <dbReference type="Proteomes" id="UP000177069"/>
    </source>
</evidence>
<protein>
    <recommendedName>
        <fullName evidence="9">Peptidase S8/S53 domain-containing protein</fullName>
    </recommendedName>
</protein>
<comment type="caution">
    <text evidence="10">The sequence shown here is derived from an EMBL/GenBank/DDBJ whole genome shotgun (WGS) entry which is preliminary data.</text>
</comment>
<dbReference type="CDD" id="cd07487">
    <property type="entry name" value="Peptidases_S8_1"/>
    <property type="match status" value="1"/>
</dbReference>
<evidence type="ECO:0000256" key="1">
    <source>
        <dbReference type="ARBA" id="ARBA00011073"/>
    </source>
</evidence>
<dbReference type="Proteomes" id="UP000177069">
    <property type="component" value="Unassembled WGS sequence"/>
</dbReference>
<feature type="active site" description="Charge relay system" evidence="5 6">
    <location>
        <position position="178"/>
    </location>
</feature>
<dbReference type="EMBL" id="MFBA01000032">
    <property type="protein sequence ID" value="OGD85254.1"/>
    <property type="molecule type" value="Genomic_DNA"/>
</dbReference>
<organism evidence="10 11">
    <name type="scientific">Candidatus Curtissbacteria bacterium RIFCSPHIGHO2_01_FULL_41_13</name>
    <dbReference type="NCBI Taxonomy" id="1797745"/>
    <lineage>
        <taxon>Bacteria</taxon>
        <taxon>Candidatus Curtissiibacteriota</taxon>
    </lineage>
</organism>
<evidence type="ECO:0000256" key="4">
    <source>
        <dbReference type="ARBA" id="ARBA00022825"/>
    </source>
</evidence>
<keyword evidence="2 6" id="KW-0645">Protease</keyword>
<dbReference type="GO" id="GO:0004252">
    <property type="term" value="F:serine-type endopeptidase activity"/>
    <property type="evidence" value="ECO:0007669"/>
    <property type="project" value="UniProtKB-UniRule"/>
</dbReference>
<evidence type="ECO:0000256" key="6">
    <source>
        <dbReference type="PROSITE-ProRule" id="PRU01240"/>
    </source>
</evidence>
<dbReference type="GO" id="GO:0006508">
    <property type="term" value="P:proteolysis"/>
    <property type="evidence" value="ECO:0007669"/>
    <property type="project" value="UniProtKB-KW"/>
</dbReference>
<sequence length="726" mass="76598">MKFLRPLFAVLLVLFLFVGVVVFAQEEKTPPATTSQEVRQAPQKFDRVDRNKNKILDDLEEQIREATPEAGFDVIVMAEKSIDEILPTLKSRHGEFSETFTYPSINGFATNLTKGQVIAISADADIKLVEFDAPVFAHLDSANNWFGTAKARADFGVDGNADGQATYSKDDIVVAVIDTGIDTTHVDLDGGKIIAWEDFTPNNQPNPYDETNECVGHGTHVSSIAAGEGEADPNFKGVAPKAALVGLKVLREQNGDCVGQTSWVEAAIQWIITNKTTYSIEVANLSLGIAGCSDGNDSTSQLVNQAVDAGVVVTVSAGNEGPTGCTIGSPAAAEKAITVGAAADVDPGSSASGVCSMFGHRFFQIPGDLPGKGFYLACFSSRGPTADGRTKPDIASPGVFIKAAAAGTTNGYKNLTGTSMSSPFAAGVAALVLHANSALTPTQVKQKIGDTAQDWGPSGKDVDYGFGRLQGYEAVKSAGSFSGTGPVVPSHSFTADSLSPTNTQDFWDINVTDASLPIAVTMIMPNWSGQTNPDFDIELLDPGNNRVGLSQSTTRQETIGIQPTTTGTYQLKVYRYKGSGPYFFDVSFGEAAVAITLTTDGTTPFGILALGNTKDTTPSGTNDVQTVEVTTGPANLSVKSTNFSDDSNTWTLATTNGANQVKWEFSKDPTGSPPWTTFTTANTLFTLDNNVAQGNTRNLYLRLTMPSSTSSNNQHSSTVTIVATAP</sequence>
<feature type="compositionally biased region" description="Low complexity" evidence="8">
    <location>
        <begin position="707"/>
        <end position="718"/>
    </location>
</feature>
<name>A0A1F5G0A7_9BACT</name>
<dbReference type="PROSITE" id="PS00137">
    <property type="entry name" value="SUBTILASE_HIS"/>
    <property type="match status" value="1"/>
</dbReference>
<dbReference type="AlphaFoldDB" id="A0A1F5G0A7"/>
<accession>A0A1F5G0A7</accession>
<evidence type="ECO:0000259" key="9">
    <source>
        <dbReference type="Pfam" id="PF00082"/>
    </source>
</evidence>
<dbReference type="PROSITE" id="PS51892">
    <property type="entry name" value="SUBTILASE"/>
    <property type="match status" value="1"/>
</dbReference>
<dbReference type="PROSITE" id="PS00136">
    <property type="entry name" value="SUBTILASE_ASP"/>
    <property type="match status" value="1"/>
</dbReference>
<dbReference type="InterPro" id="IPR015500">
    <property type="entry name" value="Peptidase_S8_subtilisin-rel"/>
</dbReference>
<evidence type="ECO:0000256" key="3">
    <source>
        <dbReference type="ARBA" id="ARBA00022801"/>
    </source>
</evidence>
<dbReference type="PROSITE" id="PS00138">
    <property type="entry name" value="SUBTILASE_SER"/>
    <property type="match status" value="1"/>
</dbReference>
<keyword evidence="3 6" id="KW-0378">Hydrolase</keyword>
<feature type="active site" description="Charge relay system" evidence="5 6">
    <location>
        <position position="419"/>
    </location>
</feature>
<dbReference type="Gene3D" id="3.40.50.200">
    <property type="entry name" value="Peptidase S8/S53 domain"/>
    <property type="match status" value="1"/>
</dbReference>
<proteinExistence type="inferred from homology"/>
<dbReference type="Pfam" id="PF00082">
    <property type="entry name" value="Peptidase_S8"/>
    <property type="match status" value="1"/>
</dbReference>
<gene>
    <name evidence="10" type="ORF">A2696_01215</name>
</gene>
<reference evidence="10 11" key="1">
    <citation type="journal article" date="2016" name="Nat. Commun.">
        <title>Thousands of microbial genomes shed light on interconnected biogeochemical processes in an aquifer system.</title>
        <authorList>
            <person name="Anantharaman K."/>
            <person name="Brown C.T."/>
            <person name="Hug L.A."/>
            <person name="Sharon I."/>
            <person name="Castelle C.J."/>
            <person name="Probst A.J."/>
            <person name="Thomas B.C."/>
            <person name="Singh A."/>
            <person name="Wilkins M.J."/>
            <person name="Karaoz U."/>
            <person name="Brodie E.L."/>
            <person name="Williams K.H."/>
            <person name="Hubbard S.S."/>
            <person name="Banfield J.F."/>
        </authorList>
    </citation>
    <scope>NUCLEOTIDE SEQUENCE [LARGE SCALE GENOMIC DNA]</scope>
</reference>
<evidence type="ECO:0000256" key="2">
    <source>
        <dbReference type="ARBA" id="ARBA00022670"/>
    </source>
</evidence>
<dbReference type="PANTHER" id="PTHR43806:SF65">
    <property type="entry name" value="SERINE PROTEASE APRX"/>
    <property type="match status" value="1"/>
</dbReference>
<dbReference type="InterPro" id="IPR022398">
    <property type="entry name" value="Peptidase_S8_His-AS"/>
</dbReference>
<feature type="active site" description="Charge relay system" evidence="5 6">
    <location>
        <position position="217"/>
    </location>
</feature>
<evidence type="ECO:0000256" key="8">
    <source>
        <dbReference type="SAM" id="MobiDB-lite"/>
    </source>
</evidence>
<dbReference type="InterPro" id="IPR036852">
    <property type="entry name" value="Peptidase_S8/S53_dom_sf"/>
</dbReference>
<feature type="region of interest" description="Disordered" evidence="8">
    <location>
        <begin position="706"/>
        <end position="726"/>
    </location>
</feature>